<dbReference type="PANTHER" id="PTHR33371:SF4">
    <property type="entry name" value="INTERMEMBRANE PHOSPHOLIPID TRANSPORT SYSTEM BINDING PROTEIN MLAD"/>
    <property type="match status" value="1"/>
</dbReference>
<dbReference type="Proteomes" id="UP001500665">
    <property type="component" value="Unassembled WGS sequence"/>
</dbReference>
<evidence type="ECO:0000259" key="3">
    <source>
        <dbReference type="Pfam" id="PF11887"/>
    </source>
</evidence>
<dbReference type="InterPro" id="IPR005693">
    <property type="entry name" value="Mce"/>
</dbReference>
<reference evidence="5" key="1">
    <citation type="journal article" date="2019" name="Int. J. Syst. Evol. Microbiol.">
        <title>The Global Catalogue of Microorganisms (GCM) 10K type strain sequencing project: providing services to taxonomists for standard genome sequencing and annotation.</title>
        <authorList>
            <consortium name="The Broad Institute Genomics Platform"/>
            <consortium name="The Broad Institute Genome Sequencing Center for Infectious Disease"/>
            <person name="Wu L."/>
            <person name="Ma J."/>
        </authorList>
    </citation>
    <scope>NUCLEOTIDE SEQUENCE [LARGE SCALE GENOMIC DNA]</scope>
    <source>
        <strain evidence="5">JCM 10696</strain>
    </source>
</reference>
<evidence type="ECO:0000313" key="4">
    <source>
        <dbReference type="EMBL" id="GAA0966513.1"/>
    </source>
</evidence>
<dbReference type="Pfam" id="PF02470">
    <property type="entry name" value="MlaD"/>
    <property type="match status" value="1"/>
</dbReference>
<dbReference type="PROSITE" id="PS51257">
    <property type="entry name" value="PROKAR_LIPOPROTEIN"/>
    <property type="match status" value="1"/>
</dbReference>
<comment type="caution">
    <text evidence="4">The sequence shown here is derived from an EMBL/GenBank/DDBJ whole genome shotgun (WGS) entry which is preliminary data.</text>
</comment>
<feature type="chain" id="PRO_5046220325" evidence="1">
    <location>
        <begin position="25"/>
        <end position="339"/>
    </location>
</feature>
<dbReference type="PANTHER" id="PTHR33371">
    <property type="entry name" value="INTERMEMBRANE PHOSPHOLIPID TRANSPORT SYSTEM BINDING PROTEIN MLAD-RELATED"/>
    <property type="match status" value="1"/>
</dbReference>
<feature type="signal peptide" evidence="1">
    <location>
        <begin position="1"/>
        <end position="24"/>
    </location>
</feature>
<dbReference type="InterPro" id="IPR052336">
    <property type="entry name" value="MlaD_Phospholipid_Transporter"/>
</dbReference>
<keyword evidence="5" id="KW-1185">Reference proteome</keyword>
<feature type="domain" description="Mammalian cell entry C-terminal" evidence="3">
    <location>
        <begin position="113"/>
        <end position="288"/>
    </location>
</feature>
<sequence length="339" mass="36537">MTPRTRLAALGLAAALLSATGCSALDDTGRTRLTVYFDRTTSFYEGSHVKVMGIDVGTVEKVEIQADRIRVEASVDGDVPLPAEVKASIVPLNLVGERNLVLYPAYTGGPKAPARHVIEQKDTTLPIETDEALAAFTEVLDAIDPTQARKVTRKAAESFEGNGEVFNQVLQESGRLTETLGGQADSLAELAENLSVLSDVVEGREDALGDMIEQLSTATSVFAQERSAIERLVKSLVRLVRSGDVLLQKYEGTLADDMRVLTQVTLVLKGNSGQLEQLITSLPKVAEALLETWDPKSHTATLKVALDPALRNLVRQLGVSDGDACILPQPVFANCKWED</sequence>
<dbReference type="InterPro" id="IPR003399">
    <property type="entry name" value="Mce/MlaD"/>
</dbReference>
<feature type="domain" description="Mce/MlaD" evidence="2">
    <location>
        <begin position="31"/>
        <end position="103"/>
    </location>
</feature>
<evidence type="ECO:0000313" key="5">
    <source>
        <dbReference type="Proteomes" id="UP001500665"/>
    </source>
</evidence>
<dbReference type="RefSeq" id="WP_344246131.1">
    <property type="nucleotide sequence ID" value="NZ_BAAAHH010000044.1"/>
</dbReference>
<gene>
    <name evidence="4" type="ORF">GCM10009550_68970</name>
</gene>
<protein>
    <submittedName>
        <fullName evidence="4">MCE family protein</fullName>
    </submittedName>
</protein>
<evidence type="ECO:0000256" key="1">
    <source>
        <dbReference type="SAM" id="SignalP"/>
    </source>
</evidence>
<evidence type="ECO:0000259" key="2">
    <source>
        <dbReference type="Pfam" id="PF02470"/>
    </source>
</evidence>
<accession>A0ABP4CDR9</accession>
<dbReference type="InterPro" id="IPR024516">
    <property type="entry name" value="Mce_C"/>
</dbReference>
<dbReference type="EMBL" id="BAAAHH010000044">
    <property type="protein sequence ID" value="GAA0966513.1"/>
    <property type="molecule type" value="Genomic_DNA"/>
</dbReference>
<dbReference type="NCBIfam" id="TIGR00996">
    <property type="entry name" value="Mtu_fam_mce"/>
    <property type="match status" value="1"/>
</dbReference>
<keyword evidence="1" id="KW-0732">Signal</keyword>
<name>A0ABP4CDR9_9ACTN</name>
<organism evidence="4 5">
    <name type="scientific">Actinocorallia libanotica</name>
    <dbReference type="NCBI Taxonomy" id="46162"/>
    <lineage>
        <taxon>Bacteria</taxon>
        <taxon>Bacillati</taxon>
        <taxon>Actinomycetota</taxon>
        <taxon>Actinomycetes</taxon>
        <taxon>Streptosporangiales</taxon>
        <taxon>Thermomonosporaceae</taxon>
        <taxon>Actinocorallia</taxon>
    </lineage>
</organism>
<dbReference type="Pfam" id="PF11887">
    <property type="entry name" value="Mce4_CUP1"/>
    <property type="match status" value="1"/>
</dbReference>
<proteinExistence type="predicted"/>